<dbReference type="PANTHER" id="PTHR31435:SF9">
    <property type="entry name" value="PROTEIN NATD1"/>
    <property type="match status" value="1"/>
</dbReference>
<dbReference type="KEGG" id="vos:KNV97_04185"/>
<dbReference type="PROSITE" id="PS51729">
    <property type="entry name" value="GNAT_YJDJ"/>
    <property type="match status" value="1"/>
</dbReference>
<protein>
    <submittedName>
        <fullName evidence="2">N-acetyltransferase</fullName>
    </submittedName>
</protein>
<gene>
    <name evidence="2" type="ORF">KNV97_04185</name>
</gene>
<dbReference type="EMBL" id="CP076642">
    <property type="protein sequence ID" value="QXO15622.1"/>
    <property type="molecule type" value="Genomic_DNA"/>
</dbReference>
<sequence>MKRNSSHTASDEAGNYHEVVFDQQQQIRVHLEGDDWARMDYYLEGRVMTITSTRIPESLRGKGYGQVMMECILPLLEARQWQLIPRCSYVAHYLQSHSRWQHLIKTAGL</sequence>
<dbReference type="Proteomes" id="UP000694232">
    <property type="component" value="Chromosome 2"/>
</dbReference>
<dbReference type="InterPro" id="IPR045057">
    <property type="entry name" value="Gcn5-rel_NAT"/>
</dbReference>
<feature type="domain" description="N-acetyltransferase" evidence="1">
    <location>
        <begin position="19"/>
        <end position="105"/>
    </location>
</feature>
<accession>A0A975U5Q4</accession>
<proteinExistence type="predicted"/>
<dbReference type="PANTHER" id="PTHR31435">
    <property type="entry name" value="PROTEIN NATD1"/>
    <property type="match status" value="1"/>
</dbReference>
<dbReference type="RefSeq" id="WP_218561603.1">
    <property type="nucleotide sequence ID" value="NZ_CP076642.1"/>
</dbReference>
<dbReference type="InterPro" id="IPR031165">
    <property type="entry name" value="GNAT_YJDJ"/>
</dbReference>
<organism evidence="2 3">
    <name type="scientific">Vibrio ostreae</name>
    <dbReference type="NCBI Taxonomy" id="2841925"/>
    <lineage>
        <taxon>Bacteria</taxon>
        <taxon>Pseudomonadati</taxon>
        <taxon>Pseudomonadota</taxon>
        <taxon>Gammaproteobacteria</taxon>
        <taxon>Vibrionales</taxon>
        <taxon>Vibrionaceae</taxon>
        <taxon>Vibrio</taxon>
    </lineage>
</organism>
<name>A0A975U5Q4_9VIBR</name>
<evidence type="ECO:0000259" key="1">
    <source>
        <dbReference type="PROSITE" id="PS51729"/>
    </source>
</evidence>
<dbReference type="Pfam" id="PF14542">
    <property type="entry name" value="Acetyltransf_CG"/>
    <property type="match status" value="1"/>
</dbReference>
<keyword evidence="3" id="KW-1185">Reference proteome</keyword>
<reference evidence="2" key="1">
    <citation type="submission" date="2021-06" db="EMBL/GenBank/DDBJ databases">
        <title>Vibrio nov. sp., novel gut bacterium isolated from Yellow Sea oyster.</title>
        <authorList>
            <person name="Muhammad N."/>
            <person name="Nguyen T.H."/>
            <person name="Lee Y.-J."/>
            <person name="Ko J."/>
            <person name="Kim S.-G."/>
        </authorList>
    </citation>
    <scope>NUCLEOTIDE SEQUENCE</scope>
    <source>
        <strain evidence="2">OG9-811</strain>
    </source>
</reference>
<evidence type="ECO:0000313" key="2">
    <source>
        <dbReference type="EMBL" id="QXO15622.1"/>
    </source>
</evidence>
<dbReference type="AlphaFoldDB" id="A0A975U5Q4"/>
<evidence type="ECO:0000313" key="3">
    <source>
        <dbReference type="Proteomes" id="UP000694232"/>
    </source>
</evidence>